<feature type="region of interest" description="Disordered" evidence="1">
    <location>
        <begin position="19"/>
        <end position="88"/>
    </location>
</feature>
<dbReference type="EMBL" id="BMLF01000001">
    <property type="protein sequence ID" value="GGL88381.1"/>
    <property type="molecule type" value="Genomic_DNA"/>
</dbReference>
<dbReference type="RefSeq" id="WP_028285712.1">
    <property type="nucleotide sequence ID" value="NZ_BMLF01000001.1"/>
</dbReference>
<keyword evidence="2" id="KW-0732">Signal</keyword>
<gene>
    <name evidence="3" type="ORF">GCM10011534_08020</name>
</gene>
<organism evidence="3 4">
    <name type="scientific">Pseudooceanicola nanhaiensis</name>
    <dbReference type="NCBI Taxonomy" id="375761"/>
    <lineage>
        <taxon>Bacteria</taxon>
        <taxon>Pseudomonadati</taxon>
        <taxon>Pseudomonadota</taxon>
        <taxon>Alphaproteobacteria</taxon>
        <taxon>Rhodobacterales</taxon>
        <taxon>Paracoccaceae</taxon>
        <taxon>Pseudooceanicola</taxon>
    </lineage>
</organism>
<dbReference type="AlphaFoldDB" id="A0A917WBF3"/>
<evidence type="ECO:0000256" key="1">
    <source>
        <dbReference type="SAM" id="MobiDB-lite"/>
    </source>
</evidence>
<evidence type="ECO:0000313" key="4">
    <source>
        <dbReference type="Proteomes" id="UP000649829"/>
    </source>
</evidence>
<reference evidence="3" key="1">
    <citation type="journal article" date="2014" name="Int. J. Syst. Evol. Microbiol.">
        <title>Complete genome sequence of Corynebacterium casei LMG S-19264T (=DSM 44701T), isolated from a smear-ripened cheese.</title>
        <authorList>
            <consortium name="US DOE Joint Genome Institute (JGI-PGF)"/>
            <person name="Walter F."/>
            <person name="Albersmeier A."/>
            <person name="Kalinowski J."/>
            <person name="Ruckert C."/>
        </authorList>
    </citation>
    <scope>NUCLEOTIDE SEQUENCE</scope>
    <source>
        <strain evidence="3">CGMCC 1.6293</strain>
    </source>
</reference>
<feature type="chain" id="PRO_5038102751" description="Invasion protein IalB, involved in pathogenesis" evidence="2">
    <location>
        <begin position="20"/>
        <end position="236"/>
    </location>
</feature>
<protein>
    <recommendedName>
        <fullName evidence="5">Invasion protein IalB, involved in pathogenesis</fullName>
    </recommendedName>
</protein>
<reference evidence="3" key="2">
    <citation type="submission" date="2020-09" db="EMBL/GenBank/DDBJ databases">
        <authorList>
            <person name="Sun Q."/>
            <person name="Zhou Y."/>
        </authorList>
    </citation>
    <scope>NUCLEOTIDE SEQUENCE</scope>
    <source>
        <strain evidence="3">CGMCC 1.6293</strain>
    </source>
</reference>
<evidence type="ECO:0000256" key="2">
    <source>
        <dbReference type="SAM" id="SignalP"/>
    </source>
</evidence>
<dbReference type="InterPro" id="IPR010642">
    <property type="entry name" value="Invasion_prot_B"/>
</dbReference>
<feature type="signal peptide" evidence="2">
    <location>
        <begin position="1"/>
        <end position="19"/>
    </location>
</feature>
<feature type="compositionally biased region" description="Low complexity" evidence="1">
    <location>
        <begin position="19"/>
        <end position="47"/>
    </location>
</feature>
<accession>A0A917WBF3</accession>
<evidence type="ECO:0008006" key="5">
    <source>
        <dbReference type="Google" id="ProtNLM"/>
    </source>
</evidence>
<keyword evidence="4" id="KW-1185">Reference proteome</keyword>
<dbReference type="Proteomes" id="UP000649829">
    <property type="component" value="Unassembled WGS sequence"/>
</dbReference>
<evidence type="ECO:0000313" key="3">
    <source>
        <dbReference type="EMBL" id="GGL88381.1"/>
    </source>
</evidence>
<dbReference type="Gene3D" id="2.60.40.1880">
    <property type="entry name" value="Invasion associated locus B (IalB) protein"/>
    <property type="match status" value="1"/>
</dbReference>
<name>A0A917WBF3_9RHOB</name>
<proteinExistence type="predicted"/>
<comment type="caution">
    <text evidence="3">The sequence shown here is derived from an EMBL/GenBank/DDBJ whole genome shotgun (WGS) entry which is preliminary data.</text>
</comment>
<sequence length="236" mass="24863">MTRLISILLAMALAAPAVAQDTGTATTGETTTETQSDTATDTATDATTETEAEAETDEAPATGETTEQTGLDMGSDSAAGEPGVGDAYTRESFGDWQLQCVKTENGEDPCQLYQLLTDEDDNPVAEFSMFRLPEGGQAVAGATVVVPLETALTEDLLLGVDGNKGKRYRFSFCTTIGCFARIGLTQADVDSLKRGAEASITITPWAAPDAKVRLTMSLIGFTAGFEEVTEALPQQR</sequence>
<feature type="compositionally biased region" description="Acidic residues" evidence="1">
    <location>
        <begin position="48"/>
        <end position="58"/>
    </location>
</feature>
<dbReference type="Pfam" id="PF06776">
    <property type="entry name" value="IalB"/>
    <property type="match status" value="1"/>
</dbReference>
<dbReference type="InterPro" id="IPR038696">
    <property type="entry name" value="IalB_sf"/>
</dbReference>